<dbReference type="RefSeq" id="WP_094079149.1">
    <property type="nucleotide sequence ID" value="NZ_CP165644.1"/>
</dbReference>
<reference evidence="1" key="1">
    <citation type="submission" date="2024-07" db="EMBL/GenBank/DDBJ databases">
        <authorList>
            <person name="Li X.-J."/>
            <person name="Wang X."/>
        </authorList>
    </citation>
    <scope>NUCLEOTIDE SEQUENCE</scope>
    <source>
        <strain evidence="1">HSP-334</strain>
    </source>
</reference>
<proteinExistence type="predicted"/>
<dbReference type="InterPro" id="IPR029064">
    <property type="entry name" value="Ribosomal_eL30-like_sf"/>
</dbReference>
<dbReference type="KEGG" id="lrug:AB8B22_02130"/>
<evidence type="ECO:0000313" key="1">
    <source>
        <dbReference type="EMBL" id="XDU67232.1"/>
    </source>
</evidence>
<dbReference type="EMBL" id="CP165644">
    <property type="protein sequence ID" value="XDU67232.1"/>
    <property type="molecule type" value="Genomic_DNA"/>
</dbReference>
<sequence length="193" mass="22411">MKYNDTDFMRDVEKVADRAHSAKIECSLYLGEYKERVIKALTFDEVNEKGIYYEIEEAMEDKNAYKLLISHQADFVNIKKYIEIAKKKGMSYKMIDSLEYSGDIALVVAAKDAIEHGENDNILVQPKLEVIKQKNLPEIYYKSMEKCICEFHLDIVRKELPNYIKNYKEIGFLDKLFGSKCPICQKLGGKKRG</sequence>
<dbReference type="SUPFAM" id="SSF160515">
    <property type="entry name" value="YueI-like"/>
    <property type="match status" value="1"/>
</dbReference>
<dbReference type="AlphaFoldDB" id="A0AB39VIY3"/>
<dbReference type="InterPro" id="IPR012543">
    <property type="entry name" value="DUF1694"/>
</dbReference>
<accession>A0AB39VIY3</accession>
<dbReference type="Pfam" id="PF07997">
    <property type="entry name" value="DUF1694"/>
    <property type="match status" value="1"/>
</dbReference>
<gene>
    <name evidence="1" type="ORF">AB8B22_02130</name>
</gene>
<dbReference type="Gene3D" id="3.30.1330.30">
    <property type="match status" value="1"/>
</dbReference>
<name>A0AB39VIY3_9FUSO</name>
<organism evidence="1">
    <name type="scientific">Leptotrichia rugosa</name>
    <dbReference type="NCBI Taxonomy" id="3239302"/>
    <lineage>
        <taxon>Bacteria</taxon>
        <taxon>Fusobacteriati</taxon>
        <taxon>Fusobacteriota</taxon>
        <taxon>Fusobacteriia</taxon>
        <taxon>Fusobacteriales</taxon>
        <taxon>Leptotrichiaceae</taxon>
        <taxon>Leptotrichia</taxon>
    </lineage>
</organism>
<protein>
    <submittedName>
        <fullName evidence="1">DUF1694 domain-containing protein</fullName>
    </submittedName>
</protein>